<protein>
    <submittedName>
        <fullName evidence="1">Uncharacterized protein</fullName>
    </submittedName>
</protein>
<gene>
    <name evidence="1" type="ORF">EYC80_007238</name>
</gene>
<dbReference type="EMBL" id="VIGI01000010">
    <property type="protein sequence ID" value="KAB8295337.1"/>
    <property type="molecule type" value="Genomic_DNA"/>
</dbReference>
<dbReference type="AlphaFoldDB" id="A0A5N6K119"/>
<dbReference type="Proteomes" id="UP000326757">
    <property type="component" value="Unassembled WGS sequence"/>
</dbReference>
<proteinExistence type="predicted"/>
<comment type="caution">
    <text evidence="1">The sequence shown here is derived from an EMBL/GenBank/DDBJ whole genome shotgun (WGS) entry which is preliminary data.</text>
</comment>
<reference evidence="1 2" key="1">
    <citation type="submission" date="2019-06" db="EMBL/GenBank/DDBJ databases">
        <title>Genome Sequence of the Brown Rot Fungal Pathogen Monilinia laxa.</title>
        <authorList>
            <person name="De Miccolis Angelini R.M."/>
            <person name="Landi L."/>
            <person name="Abate D."/>
            <person name="Pollastro S."/>
            <person name="Romanazzi G."/>
            <person name="Faretra F."/>
        </authorList>
    </citation>
    <scope>NUCLEOTIDE SEQUENCE [LARGE SCALE GENOMIC DNA]</scope>
    <source>
        <strain evidence="1 2">Mlax316</strain>
    </source>
</reference>
<accession>A0A5N6K119</accession>
<sequence>MSFWATNNTLFNAPATCTIDYFISTVLINHLELEQILILTCKLPVWPFLLPFLLCTYFPPASNFSMGSNPGFYSTYDNALAYTGVSTMGLARGGSVVCLDWLANVYAYMYSGHGEVLRHGWRLGIGDGWLNLFFFSFFEDEMESIGKNEFAAL</sequence>
<keyword evidence="2" id="KW-1185">Reference proteome</keyword>
<evidence type="ECO:0000313" key="2">
    <source>
        <dbReference type="Proteomes" id="UP000326757"/>
    </source>
</evidence>
<organism evidence="1 2">
    <name type="scientific">Monilinia laxa</name>
    <name type="common">Brown rot fungus</name>
    <name type="synonym">Sclerotinia laxa</name>
    <dbReference type="NCBI Taxonomy" id="61186"/>
    <lineage>
        <taxon>Eukaryota</taxon>
        <taxon>Fungi</taxon>
        <taxon>Dikarya</taxon>
        <taxon>Ascomycota</taxon>
        <taxon>Pezizomycotina</taxon>
        <taxon>Leotiomycetes</taxon>
        <taxon>Helotiales</taxon>
        <taxon>Sclerotiniaceae</taxon>
        <taxon>Monilinia</taxon>
    </lineage>
</organism>
<evidence type="ECO:0000313" key="1">
    <source>
        <dbReference type="EMBL" id="KAB8295337.1"/>
    </source>
</evidence>
<name>A0A5N6K119_MONLA</name>